<keyword evidence="9" id="KW-0812">Transmembrane</keyword>
<dbReference type="PANTHER" id="PTHR24363:SF0">
    <property type="entry name" value="SERINE_THREONINE KINASE LIKE DOMAIN CONTAINING 1"/>
    <property type="match status" value="1"/>
</dbReference>
<evidence type="ECO:0000256" key="2">
    <source>
        <dbReference type="ARBA" id="ARBA00022527"/>
    </source>
</evidence>
<gene>
    <name evidence="11" type="ORF">MAE30S32_12400</name>
</gene>
<dbReference type="GO" id="GO:0005524">
    <property type="term" value="F:ATP binding"/>
    <property type="evidence" value="ECO:0007669"/>
    <property type="project" value="UniProtKB-KW"/>
</dbReference>
<feature type="transmembrane region" description="Helical" evidence="9">
    <location>
        <begin position="655"/>
        <end position="679"/>
    </location>
</feature>
<feature type="transmembrane region" description="Helical" evidence="9">
    <location>
        <begin position="624"/>
        <end position="643"/>
    </location>
</feature>
<evidence type="ECO:0000256" key="8">
    <source>
        <dbReference type="ARBA" id="ARBA00048679"/>
    </source>
</evidence>
<feature type="transmembrane region" description="Helical" evidence="9">
    <location>
        <begin position="394"/>
        <end position="413"/>
    </location>
</feature>
<evidence type="ECO:0000256" key="1">
    <source>
        <dbReference type="ARBA" id="ARBA00012513"/>
    </source>
</evidence>
<evidence type="ECO:0000256" key="5">
    <source>
        <dbReference type="ARBA" id="ARBA00022777"/>
    </source>
</evidence>
<dbReference type="InterPro" id="IPR011009">
    <property type="entry name" value="Kinase-like_dom_sf"/>
</dbReference>
<evidence type="ECO:0000256" key="9">
    <source>
        <dbReference type="SAM" id="Phobius"/>
    </source>
</evidence>
<evidence type="ECO:0000256" key="6">
    <source>
        <dbReference type="ARBA" id="ARBA00022840"/>
    </source>
</evidence>
<keyword evidence="9" id="KW-0472">Membrane</keyword>
<dbReference type="InterPro" id="IPR008271">
    <property type="entry name" value="Ser/Thr_kinase_AS"/>
</dbReference>
<dbReference type="CDD" id="cd14014">
    <property type="entry name" value="STKc_PknB_like"/>
    <property type="match status" value="1"/>
</dbReference>
<feature type="transmembrane region" description="Helical" evidence="9">
    <location>
        <begin position="425"/>
        <end position="449"/>
    </location>
</feature>
<evidence type="ECO:0000256" key="3">
    <source>
        <dbReference type="ARBA" id="ARBA00022679"/>
    </source>
</evidence>
<evidence type="ECO:0000256" key="7">
    <source>
        <dbReference type="ARBA" id="ARBA00047899"/>
    </source>
</evidence>
<dbReference type="InterPro" id="IPR000719">
    <property type="entry name" value="Prot_kinase_dom"/>
</dbReference>
<protein>
    <recommendedName>
        <fullName evidence="1">non-specific serine/threonine protein kinase</fullName>
        <ecNumber evidence="1">2.7.11.1</ecNumber>
    </recommendedName>
</protein>
<keyword evidence="2 11" id="KW-0723">Serine/threonine-protein kinase</keyword>
<dbReference type="Proteomes" id="UP000321223">
    <property type="component" value="Unassembled WGS sequence"/>
</dbReference>
<dbReference type="SMART" id="SM00220">
    <property type="entry name" value="S_TKc"/>
    <property type="match status" value="1"/>
</dbReference>
<dbReference type="SUPFAM" id="SSF56112">
    <property type="entry name" value="Protein kinase-like (PK-like)"/>
    <property type="match status" value="1"/>
</dbReference>
<evidence type="ECO:0000313" key="12">
    <source>
        <dbReference type="Proteomes" id="UP000321223"/>
    </source>
</evidence>
<comment type="catalytic activity">
    <reaction evidence="8">
        <text>L-seryl-[protein] + ATP = O-phospho-L-seryl-[protein] + ADP + H(+)</text>
        <dbReference type="Rhea" id="RHEA:17989"/>
        <dbReference type="Rhea" id="RHEA-COMP:9863"/>
        <dbReference type="Rhea" id="RHEA-COMP:11604"/>
        <dbReference type="ChEBI" id="CHEBI:15378"/>
        <dbReference type="ChEBI" id="CHEBI:29999"/>
        <dbReference type="ChEBI" id="CHEBI:30616"/>
        <dbReference type="ChEBI" id="CHEBI:83421"/>
        <dbReference type="ChEBI" id="CHEBI:456216"/>
        <dbReference type="EC" id="2.7.11.1"/>
    </reaction>
</comment>
<evidence type="ECO:0000256" key="4">
    <source>
        <dbReference type="ARBA" id="ARBA00022741"/>
    </source>
</evidence>
<accession>A0A510PFK0</accession>
<comment type="caution">
    <text evidence="11">The sequence shown here is derived from an EMBL/GenBank/DDBJ whole genome shotgun (WGS) entry which is preliminary data.</text>
</comment>
<evidence type="ECO:0000259" key="10">
    <source>
        <dbReference type="PROSITE" id="PS50011"/>
    </source>
</evidence>
<dbReference type="Pfam" id="PF00069">
    <property type="entry name" value="Pkinase"/>
    <property type="match status" value="1"/>
</dbReference>
<dbReference type="RefSeq" id="WP_147069450.1">
    <property type="nucleotide sequence ID" value="NZ_BHVU01000051.1"/>
</dbReference>
<feature type="domain" description="Protein kinase" evidence="10">
    <location>
        <begin position="14"/>
        <end position="267"/>
    </location>
</feature>
<organism evidence="11 12">
    <name type="scientific">Microcystis aeruginosa 11-30S32</name>
    <dbReference type="NCBI Taxonomy" id="2358142"/>
    <lineage>
        <taxon>Bacteria</taxon>
        <taxon>Bacillati</taxon>
        <taxon>Cyanobacteriota</taxon>
        <taxon>Cyanophyceae</taxon>
        <taxon>Oscillatoriophycideae</taxon>
        <taxon>Chroococcales</taxon>
        <taxon>Microcystaceae</taxon>
        <taxon>Microcystis</taxon>
    </lineage>
</organism>
<keyword evidence="4" id="KW-0547">Nucleotide-binding</keyword>
<dbReference type="PROSITE" id="PS00108">
    <property type="entry name" value="PROTEIN_KINASE_ST"/>
    <property type="match status" value="1"/>
</dbReference>
<dbReference type="PROSITE" id="PS50011">
    <property type="entry name" value="PROTEIN_KINASE_DOM"/>
    <property type="match status" value="1"/>
</dbReference>
<dbReference type="EMBL" id="BHVU01000051">
    <property type="protein sequence ID" value="GCA92588.1"/>
    <property type="molecule type" value="Genomic_DNA"/>
</dbReference>
<comment type="catalytic activity">
    <reaction evidence="7">
        <text>L-threonyl-[protein] + ATP = O-phospho-L-threonyl-[protein] + ADP + H(+)</text>
        <dbReference type="Rhea" id="RHEA:46608"/>
        <dbReference type="Rhea" id="RHEA-COMP:11060"/>
        <dbReference type="Rhea" id="RHEA-COMP:11605"/>
        <dbReference type="ChEBI" id="CHEBI:15378"/>
        <dbReference type="ChEBI" id="CHEBI:30013"/>
        <dbReference type="ChEBI" id="CHEBI:30616"/>
        <dbReference type="ChEBI" id="CHEBI:61977"/>
        <dbReference type="ChEBI" id="CHEBI:456216"/>
        <dbReference type="EC" id="2.7.11.1"/>
    </reaction>
</comment>
<name>A0A510PFK0_MICAE</name>
<dbReference type="Gene3D" id="1.10.510.10">
    <property type="entry name" value="Transferase(Phosphotransferase) domain 1"/>
    <property type="match status" value="1"/>
</dbReference>
<keyword evidence="5 11" id="KW-0418">Kinase</keyword>
<keyword evidence="9" id="KW-1133">Transmembrane helix</keyword>
<feature type="transmembrane region" description="Helical" evidence="9">
    <location>
        <begin position="528"/>
        <end position="550"/>
    </location>
</feature>
<reference evidence="11 12" key="1">
    <citation type="journal article" date="2019" name="Appl. Environ. Microbiol.">
        <title>Co-occurrence of broad and narrow host-range viruses infecting the toxic bloom-forming cyanobacterium Microcystis aeruginosa.</title>
        <authorList>
            <person name="Morimoto D."/>
            <person name="Tominaga K."/>
            <person name="Nishimura Y."/>
            <person name="Yoshida N."/>
            <person name="Kimura S."/>
            <person name="Sako Y."/>
            <person name="Yoshida T."/>
        </authorList>
    </citation>
    <scope>NUCLEOTIDE SEQUENCE [LARGE SCALE GENOMIC DNA]</scope>
    <source>
        <strain evidence="11 12">11-30S32</strain>
    </source>
</reference>
<feature type="transmembrane region" description="Helical" evidence="9">
    <location>
        <begin position="486"/>
        <end position="508"/>
    </location>
</feature>
<sequence length="691" mass="78396">MSEPQYPDFTAHGYQVIEQLGRNPSAGRVSYKALSINTRQIVVIKQFQWVGGSSTLDGERQIEREIQTLRSLHHPKIPSYLDDFKTESASFCIVQEFIDAQTLSENNDFTPQEIKSVAIQLLEILVYLQSLLPPIIHRDIKPENILVDDNLNVYLIDFGFAKIGEGEATALSSIALGTPGFMSPEQVNNLPLTEATDLYGLGATLICLLCKIQSKDFVDIVDYNFQIDFKTRVFHLAFSFIEWLDKLVRLNPDQRFPNAQEALNALLPLELIRIPELHLSRSSFAYEAKRLGEKIIQTIELNNPIPETVLEGSILSYQQKESRRHDWLTIFYPKSKRFKGNQTSCTFEIDTSKLTANKVYQREIIFESNARQNNTPFNISIKTAPLPKPILPPYLLLAGIYLIFTIGSGFVWIQDNLILQLSITILAALAVLGMDSILILIGTMAIMYLGAIVGTMMAFLPDFIISLATSLDIIRINIAMPMNRHGYLFPTSASLGLLFGICHAFVLVGNTNNPNSKNEKKIIDETSFVYIAIWLVYLAVTFTFILPYFIGNTFLPMPVLHWVSFGLLDLLFITIFKIFWGYLFGAFFYLPLSLNRHIFYMFLSKRLRFFLLPMVNLSFAKKGYTNKIVILLYLYLTIGLAIASGIGSQVGWHNVYILTTLLITGIPLLILLLFPPIYYGRIITKYSKNIY</sequence>
<evidence type="ECO:0000313" key="11">
    <source>
        <dbReference type="EMBL" id="GCA92588.1"/>
    </source>
</evidence>
<dbReference type="GO" id="GO:0004674">
    <property type="term" value="F:protein serine/threonine kinase activity"/>
    <property type="evidence" value="ECO:0007669"/>
    <property type="project" value="UniProtKB-KW"/>
</dbReference>
<dbReference type="PANTHER" id="PTHR24363">
    <property type="entry name" value="SERINE/THREONINE PROTEIN KINASE"/>
    <property type="match status" value="1"/>
</dbReference>
<dbReference type="EC" id="2.7.11.1" evidence="1"/>
<keyword evidence="3" id="KW-0808">Transferase</keyword>
<dbReference type="AlphaFoldDB" id="A0A510PFK0"/>
<proteinExistence type="predicted"/>
<keyword evidence="6" id="KW-0067">ATP-binding</keyword>